<protein>
    <submittedName>
        <fullName evidence="2">Uncharacterized protein</fullName>
    </submittedName>
</protein>
<dbReference type="AlphaFoldDB" id="A0A8H5HQH2"/>
<dbReference type="EMBL" id="JAACJN010000031">
    <property type="protein sequence ID" value="KAF5387573.1"/>
    <property type="molecule type" value="Genomic_DNA"/>
</dbReference>
<name>A0A8H5HQH2_9AGAR</name>
<dbReference type="OrthoDB" id="2751465at2759"/>
<proteinExistence type="predicted"/>
<feature type="transmembrane region" description="Helical" evidence="1">
    <location>
        <begin position="169"/>
        <end position="189"/>
    </location>
</feature>
<accession>A0A8H5HQH2</accession>
<feature type="transmembrane region" description="Helical" evidence="1">
    <location>
        <begin position="47"/>
        <end position="72"/>
    </location>
</feature>
<comment type="caution">
    <text evidence="2">The sequence shown here is derived from an EMBL/GenBank/DDBJ whole genome shotgun (WGS) entry which is preliminary data.</text>
</comment>
<keyword evidence="3" id="KW-1185">Reference proteome</keyword>
<evidence type="ECO:0000313" key="3">
    <source>
        <dbReference type="Proteomes" id="UP000518752"/>
    </source>
</evidence>
<keyword evidence="1" id="KW-1133">Transmembrane helix</keyword>
<feature type="transmembrane region" description="Helical" evidence="1">
    <location>
        <begin position="84"/>
        <end position="107"/>
    </location>
</feature>
<feature type="transmembrane region" description="Helical" evidence="1">
    <location>
        <begin position="209"/>
        <end position="233"/>
    </location>
</feature>
<feature type="transmembrane region" description="Helical" evidence="1">
    <location>
        <begin position="239"/>
        <end position="262"/>
    </location>
</feature>
<sequence length="352" mass="38919">MPSGSYAQSLYAGCISTFLFGFYTPIATRCSLVLWHRYKARDNPHWYLLFTHIAFVLLTTARCITVLILIIQPVTQGVFEAPNAWARSSVFVDALWMVSVMISDLFISYRAYIVWGKNLYVVALPAALVLANFAVMILSLLQMRSVPDPMTQDNVMAYFSALGLSVKRFVIVTLVTNLICTALISFRIWNVRRRVSVNQRASNDSVAGLLSLLIESAGIYTAILIVHIVAISIKSYTLIFIFTTIQTPVIGIVFSGIIVSVAQGSAFGNTSAVNSAERRVTTRPGRSRSNTATNPVRVPTTGISMQTVITTHRDNSDVETEVEAEECAKDFVDLGNPVAFHRDSNMMVHFQS</sequence>
<dbReference type="Proteomes" id="UP000518752">
    <property type="component" value="Unassembled WGS sequence"/>
</dbReference>
<organism evidence="2 3">
    <name type="scientific">Collybiopsis confluens</name>
    <dbReference type="NCBI Taxonomy" id="2823264"/>
    <lineage>
        <taxon>Eukaryota</taxon>
        <taxon>Fungi</taxon>
        <taxon>Dikarya</taxon>
        <taxon>Basidiomycota</taxon>
        <taxon>Agaricomycotina</taxon>
        <taxon>Agaricomycetes</taxon>
        <taxon>Agaricomycetidae</taxon>
        <taxon>Agaricales</taxon>
        <taxon>Marasmiineae</taxon>
        <taxon>Omphalotaceae</taxon>
        <taxon>Collybiopsis</taxon>
    </lineage>
</organism>
<feature type="transmembrane region" description="Helical" evidence="1">
    <location>
        <begin position="119"/>
        <end position="141"/>
    </location>
</feature>
<feature type="transmembrane region" description="Helical" evidence="1">
    <location>
        <begin position="6"/>
        <end position="26"/>
    </location>
</feature>
<evidence type="ECO:0000256" key="1">
    <source>
        <dbReference type="SAM" id="Phobius"/>
    </source>
</evidence>
<gene>
    <name evidence="2" type="ORF">D9757_006589</name>
</gene>
<keyword evidence="1" id="KW-0812">Transmembrane</keyword>
<evidence type="ECO:0000313" key="2">
    <source>
        <dbReference type="EMBL" id="KAF5387573.1"/>
    </source>
</evidence>
<keyword evidence="1" id="KW-0472">Membrane</keyword>
<reference evidence="2 3" key="1">
    <citation type="journal article" date="2020" name="ISME J.">
        <title>Uncovering the hidden diversity of litter-decomposition mechanisms in mushroom-forming fungi.</title>
        <authorList>
            <person name="Floudas D."/>
            <person name="Bentzer J."/>
            <person name="Ahren D."/>
            <person name="Johansson T."/>
            <person name="Persson P."/>
            <person name="Tunlid A."/>
        </authorList>
    </citation>
    <scope>NUCLEOTIDE SEQUENCE [LARGE SCALE GENOMIC DNA]</scope>
    <source>
        <strain evidence="2 3">CBS 406.79</strain>
    </source>
</reference>